<keyword evidence="1" id="KW-1133">Transmembrane helix</keyword>
<dbReference type="Proteomes" id="UP000051647">
    <property type="component" value="Unassembled WGS sequence"/>
</dbReference>
<accession>A0A0R1S8P8</accession>
<evidence type="ECO:0000256" key="1">
    <source>
        <dbReference type="SAM" id="Phobius"/>
    </source>
</evidence>
<keyword evidence="1" id="KW-0812">Transmembrane</keyword>
<dbReference type="eggNOG" id="ENOG50309R6">
    <property type="taxonomic scope" value="Bacteria"/>
</dbReference>
<feature type="transmembrane region" description="Helical" evidence="1">
    <location>
        <begin position="51"/>
        <end position="69"/>
    </location>
</feature>
<dbReference type="PATRIC" id="fig|1423815.3.peg.1217"/>
<feature type="transmembrane region" description="Helical" evidence="1">
    <location>
        <begin position="21"/>
        <end position="39"/>
    </location>
</feature>
<proteinExistence type="predicted"/>
<organism evidence="2 3">
    <name type="scientific">Companilactobacillus versmoldensis DSM 14857 = KCTC 3814</name>
    <dbReference type="NCBI Taxonomy" id="1423815"/>
    <lineage>
        <taxon>Bacteria</taxon>
        <taxon>Bacillati</taxon>
        <taxon>Bacillota</taxon>
        <taxon>Bacilli</taxon>
        <taxon>Lactobacillales</taxon>
        <taxon>Lactobacillaceae</taxon>
        <taxon>Companilactobacillus</taxon>
    </lineage>
</organism>
<dbReference type="EMBL" id="AZFA01000024">
    <property type="protein sequence ID" value="KRL65894.1"/>
    <property type="molecule type" value="Genomic_DNA"/>
</dbReference>
<evidence type="ECO:0000313" key="2">
    <source>
        <dbReference type="EMBL" id="KRL65894.1"/>
    </source>
</evidence>
<protein>
    <submittedName>
        <fullName evidence="2">Uncharacterized protein</fullName>
    </submittedName>
</protein>
<keyword evidence="1" id="KW-0472">Membrane</keyword>
<feature type="transmembrane region" description="Helical" evidence="1">
    <location>
        <begin position="145"/>
        <end position="167"/>
    </location>
</feature>
<dbReference type="OrthoDB" id="2248033at2"/>
<name>A0A0R1S8P8_9LACO</name>
<feature type="transmembrane region" description="Helical" evidence="1">
    <location>
        <begin position="90"/>
        <end position="121"/>
    </location>
</feature>
<reference evidence="2 3" key="1">
    <citation type="journal article" date="2015" name="Genome Announc.">
        <title>Expanding the biotechnology potential of lactobacilli through comparative genomics of 213 strains and associated genera.</title>
        <authorList>
            <person name="Sun Z."/>
            <person name="Harris H.M."/>
            <person name="McCann A."/>
            <person name="Guo C."/>
            <person name="Argimon S."/>
            <person name="Zhang W."/>
            <person name="Yang X."/>
            <person name="Jeffery I.B."/>
            <person name="Cooney J.C."/>
            <person name="Kagawa T.F."/>
            <person name="Liu W."/>
            <person name="Song Y."/>
            <person name="Salvetti E."/>
            <person name="Wrobel A."/>
            <person name="Rasinkangas P."/>
            <person name="Parkhill J."/>
            <person name="Rea M.C."/>
            <person name="O'Sullivan O."/>
            <person name="Ritari J."/>
            <person name="Douillard F.P."/>
            <person name="Paul Ross R."/>
            <person name="Yang R."/>
            <person name="Briner A.E."/>
            <person name="Felis G.E."/>
            <person name="de Vos W.M."/>
            <person name="Barrangou R."/>
            <person name="Klaenhammer T.R."/>
            <person name="Caufield P.W."/>
            <person name="Cui Y."/>
            <person name="Zhang H."/>
            <person name="O'Toole P.W."/>
        </authorList>
    </citation>
    <scope>NUCLEOTIDE SEQUENCE [LARGE SCALE GENOMIC DNA]</scope>
    <source>
        <strain evidence="2 3">DSM 14857</strain>
    </source>
</reference>
<feature type="transmembrane region" description="Helical" evidence="1">
    <location>
        <begin position="188"/>
        <end position="208"/>
    </location>
</feature>
<dbReference type="STRING" id="1423815.FC27_GL001186"/>
<keyword evidence="3" id="KW-1185">Reference proteome</keyword>
<dbReference type="AlphaFoldDB" id="A0A0R1S8P8"/>
<dbReference type="RefSeq" id="WP_010625098.1">
    <property type="nucleotide sequence ID" value="NZ_AZFA01000024.1"/>
</dbReference>
<gene>
    <name evidence="2" type="ORF">FC27_GL001186</name>
</gene>
<comment type="caution">
    <text evidence="2">The sequence shown here is derived from an EMBL/GenBank/DDBJ whole genome shotgun (WGS) entry which is preliminary data.</text>
</comment>
<evidence type="ECO:0000313" key="3">
    <source>
        <dbReference type="Proteomes" id="UP000051647"/>
    </source>
</evidence>
<feature type="transmembrane region" description="Helical" evidence="1">
    <location>
        <begin position="228"/>
        <end position="249"/>
    </location>
</feature>
<sequence>MTSFKNFFSALMGEKFRNVNFILLINIVAIVISVIWAMINGNFTNATFFQYTMTWSFIAMLVGFIRLTVLHEKIYTRDSFRLIPVGDIKFYLTNLLTSFVGIFYMCAIELVLSAATAAINWQQYVDEFKLMAQMYGSQNLDIGRLVWTFVAMIIIMLAVTVLAWTTISLIHLLGRAGGSFLPSSQSRILNFVVYIVVIFIVLRVVGFIMDMVQNSTNMLTNTNDIWNFSLFVIGILVVAAIEAAVNIYLMSHWVETVSES</sequence>